<dbReference type="PANTHER" id="PTHR46108:SF4">
    <property type="entry name" value="BLUE CHEESE"/>
    <property type="match status" value="1"/>
</dbReference>
<accession>A0A7T8JXI6</accession>
<dbReference type="InterPro" id="IPR051944">
    <property type="entry name" value="BEACH_domain_protein"/>
</dbReference>
<evidence type="ECO:0000256" key="1">
    <source>
        <dbReference type="ARBA" id="ARBA00022574"/>
    </source>
</evidence>
<dbReference type="Pfam" id="PF14844">
    <property type="entry name" value="PH_BEACH"/>
    <property type="match status" value="1"/>
</dbReference>
<keyword evidence="5" id="KW-1185">Reference proteome</keyword>
<feature type="domain" description="BEACH-type PH" evidence="3">
    <location>
        <begin position="267"/>
        <end position="390"/>
    </location>
</feature>
<dbReference type="Gene3D" id="2.30.29.30">
    <property type="entry name" value="Pleckstrin-homology domain (PH domain)/Phosphotyrosine-binding domain (PTB)"/>
    <property type="match status" value="1"/>
</dbReference>
<evidence type="ECO:0000313" key="5">
    <source>
        <dbReference type="Proteomes" id="UP000595437"/>
    </source>
</evidence>
<protein>
    <submittedName>
        <fullName evidence="4">WD repeat and FYVE domain-containing protein_ putative</fullName>
    </submittedName>
</protein>
<gene>
    <name evidence="4" type="ORF">FKW44_018560</name>
</gene>
<feature type="region of interest" description="Disordered" evidence="2">
    <location>
        <begin position="218"/>
        <end position="246"/>
    </location>
</feature>
<dbReference type="InterPro" id="IPR011993">
    <property type="entry name" value="PH-like_dom_sf"/>
</dbReference>
<feature type="region of interest" description="Disordered" evidence="2">
    <location>
        <begin position="1"/>
        <end position="28"/>
    </location>
</feature>
<evidence type="ECO:0000313" key="4">
    <source>
        <dbReference type="EMBL" id="QQP38079.1"/>
    </source>
</evidence>
<dbReference type="Proteomes" id="UP000595437">
    <property type="component" value="Chromosome 13"/>
</dbReference>
<feature type="non-terminal residue" evidence="4">
    <location>
        <position position="428"/>
    </location>
</feature>
<feature type="compositionally biased region" description="Polar residues" evidence="2">
    <location>
        <begin position="218"/>
        <end position="241"/>
    </location>
</feature>
<dbReference type="InterPro" id="IPR023362">
    <property type="entry name" value="PH-BEACH_dom"/>
</dbReference>
<dbReference type="OrthoDB" id="10018316at2759"/>
<dbReference type="CDD" id="cd01201">
    <property type="entry name" value="PH_BEACH"/>
    <property type="match status" value="1"/>
</dbReference>
<feature type="non-terminal residue" evidence="4">
    <location>
        <position position="1"/>
    </location>
</feature>
<evidence type="ECO:0000256" key="2">
    <source>
        <dbReference type="SAM" id="MobiDB-lite"/>
    </source>
</evidence>
<keyword evidence="1" id="KW-0853">WD repeat</keyword>
<dbReference type="SUPFAM" id="SSF50729">
    <property type="entry name" value="PH domain-like"/>
    <property type="match status" value="1"/>
</dbReference>
<name>A0A7T8JXI6_CALRO</name>
<dbReference type="PROSITE" id="PS51783">
    <property type="entry name" value="PH_BEACH"/>
    <property type="match status" value="1"/>
</dbReference>
<dbReference type="EMBL" id="CP045902">
    <property type="protein sequence ID" value="QQP38079.1"/>
    <property type="molecule type" value="Genomic_DNA"/>
</dbReference>
<dbReference type="PANTHER" id="PTHR46108">
    <property type="entry name" value="BLUE CHEESE"/>
    <property type="match status" value="1"/>
</dbReference>
<sequence length="428" mass="48759">AQAPNLREWPLSVVKSKQKPEEDPGSMSNYSPVEYSRLSWSVVQTSTYAHISVVKDVVDQHYKNRGQTEAHMLKFIEEEWVVSEGRLTQERGLWGPYNENCLTKWMMDMTEGPFRMRKKLVRNENFFYDYPYRETIISHEHPRRNAVSKQTIKYKKPMSRDSKIWHELHRPPRSHHEGGGEVEDYDDCDIIVGMEESLTIDEQMKRVGIYQGIKSVSLTESSSGEDNPSPTEESATPNSGCSIAGPLVQVPDEEESSDYQTVMRLLEDGEKISHMYRCARIQGLDTAEGLLLFGRDHFYILDGFTLVNGREVHDIEYIPDYEPIIPVVPGQVVVVSKREVFKVSYDNVKEVHIRRYLLQPIAIEVFSCDGQNKLLAFTKATRPKIYRRFLSAATSISDSASASVAGQKRSANVEQSTGIFSSMIGETS</sequence>
<reference evidence="5" key="1">
    <citation type="submission" date="2021-01" db="EMBL/GenBank/DDBJ databases">
        <title>Caligus Genome Assembly.</title>
        <authorList>
            <person name="Gallardo-Escarate C."/>
        </authorList>
    </citation>
    <scope>NUCLEOTIDE SEQUENCE [LARGE SCALE GENOMIC DNA]</scope>
</reference>
<proteinExistence type="predicted"/>
<dbReference type="AlphaFoldDB" id="A0A7T8JXI6"/>
<evidence type="ECO:0000259" key="3">
    <source>
        <dbReference type="PROSITE" id="PS51783"/>
    </source>
</evidence>
<organism evidence="4 5">
    <name type="scientific">Caligus rogercresseyi</name>
    <name type="common">Sea louse</name>
    <dbReference type="NCBI Taxonomy" id="217165"/>
    <lineage>
        <taxon>Eukaryota</taxon>
        <taxon>Metazoa</taxon>
        <taxon>Ecdysozoa</taxon>
        <taxon>Arthropoda</taxon>
        <taxon>Crustacea</taxon>
        <taxon>Multicrustacea</taxon>
        <taxon>Hexanauplia</taxon>
        <taxon>Copepoda</taxon>
        <taxon>Siphonostomatoida</taxon>
        <taxon>Caligidae</taxon>
        <taxon>Caligus</taxon>
    </lineage>
</organism>